<dbReference type="EMBL" id="CAICTM010000479">
    <property type="protein sequence ID" value="CAB9511330.1"/>
    <property type="molecule type" value="Genomic_DNA"/>
</dbReference>
<feature type="region of interest" description="Disordered" evidence="1">
    <location>
        <begin position="86"/>
        <end position="109"/>
    </location>
</feature>
<evidence type="ECO:0000256" key="1">
    <source>
        <dbReference type="SAM" id="MobiDB-lite"/>
    </source>
</evidence>
<reference evidence="2" key="1">
    <citation type="submission" date="2020-06" db="EMBL/GenBank/DDBJ databases">
        <authorList>
            <consortium name="Plant Systems Biology data submission"/>
        </authorList>
    </citation>
    <scope>NUCLEOTIDE SEQUENCE</scope>
    <source>
        <strain evidence="2">D6</strain>
    </source>
</reference>
<protein>
    <submittedName>
        <fullName evidence="2">Uncharacterized protein</fullName>
    </submittedName>
</protein>
<sequence length="109" mass="12564">MCSPHHHNSIDAAPLSPSKTVSFVADDQVITIDRIKLSFYKPRDFLRFAAEEKAVDEKSTYSGIATTVAKLDQKYTVMERQQAKAKLAEKRRRGYQMMQRRRAQRIAPH</sequence>
<evidence type="ECO:0000313" key="2">
    <source>
        <dbReference type="EMBL" id="CAB9511330.1"/>
    </source>
</evidence>
<comment type="caution">
    <text evidence="2">The sequence shown here is derived from an EMBL/GenBank/DDBJ whole genome shotgun (WGS) entry which is preliminary data.</text>
</comment>
<organism evidence="2 3">
    <name type="scientific">Seminavis robusta</name>
    <dbReference type="NCBI Taxonomy" id="568900"/>
    <lineage>
        <taxon>Eukaryota</taxon>
        <taxon>Sar</taxon>
        <taxon>Stramenopiles</taxon>
        <taxon>Ochrophyta</taxon>
        <taxon>Bacillariophyta</taxon>
        <taxon>Bacillariophyceae</taxon>
        <taxon>Bacillariophycidae</taxon>
        <taxon>Naviculales</taxon>
        <taxon>Naviculaceae</taxon>
        <taxon>Seminavis</taxon>
    </lineage>
</organism>
<gene>
    <name evidence="2" type="ORF">SEMRO_480_G151300.1</name>
</gene>
<feature type="compositionally biased region" description="Basic residues" evidence="1">
    <location>
        <begin position="89"/>
        <end position="109"/>
    </location>
</feature>
<accession>A0A9N8HGD9</accession>
<evidence type="ECO:0000313" key="3">
    <source>
        <dbReference type="Proteomes" id="UP001153069"/>
    </source>
</evidence>
<keyword evidence="3" id="KW-1185">Reference proteome</keyword>
<dbReference type="AlphaFoldDB" id="A0A9N8HGD9"/>
<proteinExistence type="predicted"/>
<name>A0A9N8HGD9_9STRA</name>
<dbReference type="Proteomes" id="UP001153069">
    <property type="component" value="Unassembled WGS sequence"/>
</dbReference>